<gene>
    <name evidence="1" type="ORF">FDP41_008959</name>
</gene>
<dbReference type="AlphaFoldDB" id="A0A6A5BFC6"/>
<dbReference type="VEuPathDB" id="AmoebaDB:FDP41_008959"/>
<dbReference type="OMA" id="FCAVITD"/>
<organism evidence="1 2">
    <name type="scientific">Naegleria fowleri</name>
    <name type="common">Brain eating amoeba</name>
    <dbReference type="NCBI Taxonomy" id="5763"/>
    <lineage>
        <taxon>Eukaryota</taxon>
        <taxon>Discoba</taxon>
        <taxon>Heterolobosea</taxon>
        <taxon>Tetramitia</taxon>
        <taxon>Eutetramitia</taxon>
        <taxon>Vahlkampfiidae</taxon>
        <taxon>Naegleria</taxon>
    </lineage>
</organism>
<dbReference type="RefSeq" id="XP_044557424.1">
    <property type="nucleotide sequence ID" value="XM_044712866.1"/>
</dbReference>
<dbReference type="VEuPathDB" id="AmoebaDB:NF0077310"/>
<accession>A0A6A5BFC6</accession>
<keyword evidence="2" id="KW-1185">Reference proteome</keyword>
<evidence type="ECO:0000313" key="2">
    <source>
        <dbReference type="Proteomes" id="UP000444721"/>
    </source>
</evidence>
<dbReference type="VEuPathDB" id="AmoebaDB:NfTy_047360"/>
<dbReference type="GeneID" id="68116176"/>
<proteinExistence type="predicted"/>
<dbReference type="EMBL" id="VFQX01000066">
    <property type="protein sequence ID" value="KAF0972710.1"/>
    <property type="molecule type" value="Genomic_DNA"/>
</dbReference>
<sequence>MAPVGNSSNLLTSLLTAVLVKGKRELYHTIQYFEMQRLALTIVNDGSRRIFCAVITDTEVGVEFPKLVATQTLQKYIEEATSLNRHSKQPTLYQSTLSNSIPHSANFTKYYVPSSPSTNNGNPSESTSFSSSSSIVSYLSNEYRSPDVSQNNFKGQRIFPSLKNHQKEKSFCTAIGFNGMVSEDEMKIEDIQVMRIDPYLFQTKLRETFLSMVHIILHELRNEVGIISADLISKDKDVLCSTTQSLDLQAYSDFLMSNAADIMNAVNDKPRSMEIVLSTATVVKIVQVEVSCNLIVMFQVPQSALLSSEQDCATEDVNSVVENIHSVIDWAVALLKKVQYLQKMT</sequence>
<evidence type="ECO:0000313" key="1">
    <source>
        <dbReference type="EMBL" id="KAF0972710.1"/>
    </source>
</evidence>
<reference evidence="1 2" key="1">
    <citation type="journal article" date="2019" name="Sci. Rep.">
        <title>Nanopore sequencing improves the draft genome of the human pathogenic amoeba Naegleria fowleri.</title>
        <authorList>
            <person name="Liechti N."/>
            <person name="Schurch N."/>
            <person name="Bruggmann R."/>
            <person name="Wittwer M."/>
        </authorList>
    </citation>
    <scope>NUCLEOTIDE SEQUENCE [LARGE SCALE GENOMIC DNA]</scope>
    <source>
        <strain evidence="1 2">ATCC 30894</strain>
    </source>
</reference>
<dbReference type="OrthoDB" id="10255513at2759"/>
<comment type="caution">
    <text evidence="1">The sequence shown here is derived from an EMBL/GenBank/DDBJ whole genome shotgun (WGS) entry which is preliminary data.</text>
</comment>
<dbReference type="Proteomes" id="UP000444721">
    <property type="component" value="Unassembled WGS sequence"/>
</dbReference>
<protein>
    <submittedName>
        <fullName evidence="1">Uncharacterized protein</fullName>
    </submittedName>
</protein>
<name>A0A6A5BFC6_NAEFO</name>